<protein>
    <submittedName>
        <fullName evidence="2">Sister-chromatid cohesion protein 3</fullName>
    </submittedName>
</protein>
<dbReference type="Pfam" id="PF24571">
    <property type="entry name" value="HEAT_SCC3-SA"/>
    <property type="match status" value="1"/>
</dbReference>
<comment type="caution">
    <text evidence="2">The sequence shown here is derived from an EMBL/GenBank/DDBJ whole genome shotgun (WGS) entry which is preliminary data.</text>
</comment>
<feature type="domain" description="Cohesin subunit SCC3/SA HEAT-repeats" evidence="1">
    <location>
        <begin position="1"/>
        <end position="121"/>
    </location>
</feature>
<dbReference type="PANTHER" id="PTHR11199">
    <property type="entry name" value="STROMAL ANTIGEN"/>
    <property type="match status" value="1"/>
</dbReference>
<proteinExistence type="predicted"/>
<dbReference type="GO" id="GO:0007062">
    <property type="term" value="P:sister chromatid cohesion"/>
    <property type="evidence" value="ECO:0007669"/>
    <property type="project" value="TreeGrafter"/>
</dbReference>
<dbReference type="GO" id="GO:0008278">
    <property type="term" value="C:cohesin complex"/>
    <property type="evidence" value="ECO:0007669"/>
    <property type="project" value="TreeGrafter"/>
</dbReference>
<dbReference type="GO" id="GO:0003682">
    <property type="term" value="F:chromatin binding"/>
    <property type="evidence" value="ECO:0007669"/>
    <property type="project" value="TreeGrafter"/>
</dbReference>
<dbReference type="EMBL" id="BKCJ011181543">
    <property type="protein sequence ID" value="GFC99917.1"/>
    <property type="molecule type" value="Genomic_DNA"/>
</dbReference>
<evidence type="ECO:0000313" key="2">
    <source>
        <dbReference type="EMBL" id="GFC99917.1"/>
    </source>
</evidence>
<organism evidence="2">
    <name type="scientific">Tanacetum cinerariifolium</name>
    <name type="common">Dalmatian daisy</name>
    <name type="synonym">Chrysanthemum cinerariifolium</name>
    <dbReference type="NCBI Taxonomy" id="118510"/>
    <lineage>
        <taxon>Eukaryota</taxon>
        <taxon>Viridiplantae</taxon>
        <taxon>Streptophyta</taxon>
        <taxon>Embryophyta</taxon>
        <taxon>Tracheophyta</taxon>
        <taxon>Spermatophyta</taxon>
        <taxon>Magnoliopsida</taxon>
        <taxon>eudicotyledons</taxon>
        <taxon>Gunneridae</taxon>
        <taxon>Pentapetalae</taxon>
        <taxon>asterids</taxon>
        <taxon>campanulids</taxon>
        <taxon>Asterales</taxon>
        <taxon>Asteraceae</taxon>
        <taxon>Asteroideae</taxon>
        <taxon>Anthemideae</taxon>
        <taxon>Anthemidinae</taxon>
        <taxon>Tanacetum</taxon>
    </lineage>
</organism>
<reference evidence="2" key="1">
    <citation type="journal article" date="2019" name="Sci. Rep.">
        <title>Draft genome of Tanacetum cinerariifolium, the natural source of mosquito coil.</title>
        <authorList>
            <person name="Yamashiro T."/>
            <person name="Shiraishi A."/>
            <person name="Satake H."/>
            <person name="Nakayama K."/>
        </authorList>
    </citation>
    <scope>NUCLEOTIDE SEQUENCE</scope>
</reference>
<evidence type="ECO:0000259" key="1">
    <source>
        <dbReference type="Pfam" id="PF24571"/>
    </source>
</evidence>
<dbReference type="PANTHER" id="PTHR11199:SF0">
    <property type="entry name" value="LD34181P-RELATED"/>
    <property type="match status" value="1"/>
</dbReference>
<feature type="non-terminal residue" evidence="2">
    <location>
        <position position="1"/>
    </location>
</feature>
<dbReference type="InterPro" id="IPR056396">
    <property type="entry name" value="HEAT_SCC3-SA"/>
</dbReference>
<accession>A0A699SSB7</accession>
<dbReference type="GO" id="GO:0005634">
    <property type="term" value="C:nucleus"/>
    <property type="evidence" value="ECO:0007669"/>
    <property type="project" value="TreeGrafter"/>
</dbReference>
<sequence>AMKDWERITSMLLYKNPSIELTDDDATNLTRLFCASVKKAVGERIVPAIDHRKPNHTKAQKEIIESSKKNITLCMIKNYPQLMLEHMADKAKVPSLVEIIVHMDLELYSLKSQDHKFKAVL</sequence>
<gene>
    <name evidence="2" type="ORF">Tci_871887</name>
</gene>
<dbReference type="GO" id="GO:0000785">
    <property type="term" value="C:chromatin"/>
    <property type="evidence" value="ECO:0007669"/>
    <property type="project" value="TreeGrafter"/>
</dbReference>
<dbReference type="AlphaFoldDB" id="A0A699SSB7"/>
<feature type="non-terminal residue" evidence="2">
    <location>
        <position position="121"/>
    </location>
</feature>
<dbReference type="InterPro" id="IPR039662">
    <property type="entry name" value="Cohesin_Scc3/SA"/>
</dbReference>
<name>A0A699SSB7_TANCI</name>